<dbReference type="Proteomes" id="UP000547879">
    <property type="component" value="Unassembled WGS sequence"/>
</dbReference>
<reference evidence="2 3" key="1">
    <citation type="submission" date="2020-08" db="EMBL/GenBank/DDBJ databases">
        <title>Genomic Encyclopedia of Type Strains, Phase IV (KMG-IV): sequencing the most valuable type-strain genomes for metagenomic binning, comparative biology and taxonomic classification.</title>
        <authorList>
            <person name="Goeker M."/>
        </authorList>
    </citation>
    <scope>NUCLEOTIDE SEQUENCE [LARGE SCALE GENOMIC DNA]</scope>
    <source>
        <strain evidence="2 3">DSM 100734</strain>
    </source>
</reference>
<dbReference type="RefSeq" id="WP_183991558.1">
    <property type="nucleotide sequence ID" value="NZ_BMHW01000001.1"/>
</dbReference>
<feature type="transmembrane region" description="Helical" evidence="1">
    <location>
        <begin position="14"/>
        <end position="33"/>
    </location>
</feature>
<evidence type="ECO:0008006" key="4">
    <source>
        <dbReference type="Google" id="ProtNLM"/>
    </source>
</evidence>
<gene>
    <name evidence="2" type="ORF">HNQ72_001698</name>
</gene>
<evidence type="ECO:0000313" key="2">
    <source>
        <dbReference type="EMBL" id="MBB6161880.1"/>
    </source>
</evidence>
<keyword evidence="1" id="KW-0472">Membrane</keyword>
<dbReference type="AlphaFoldDB" id="A0A7W9Y4K8"/>
<keyword evidence="3" id="KW-1185">Reference proteome</keyword>
<comment type="caution">
    <text evidence="2">The sequence shown here is derived from an EMBL/GenBank/DDBJ whole genome shotgun (WGS) entry which is preliminary data.</text>
</comment>
<protein>
    <recommendedName>
        <fullName evidence="4">DUF3592 domain-containing protein</fullName>
    </recommendedName>
</protein>
<evidence type="ECO:0000256" key="1">
    <source>
        <dbReference type="SAM" id="Phobius"/>
    </source>
</evidence>
<evidence type="ECO:0000313" key="3">
    <source>
        <dbReference type="Proteomes" id="UP000547879"/>
    </source>
</evidence>
<name>A0A7W9Y4K8_9HYPH</name>
<keyword evidence="1" id="KW-1133">Transmembrane helix</keyword>
<sequence length="121" mass="13625">MRVGEFRNSGERRIVLVIVYTVAALAFVMLLGVQAYRRFTFPHSVATIIDIREEERDGGRSGPYVAIIGLLEFTREANGQIVTCRTEKEIDRGRHRHEIGQKLDVRPAAGSCDRVDIIGKL</sequence>
<dbReference type="EMBL" id="JACHEG010000002">
    <property type="protein sequence ID" value="MBB6161880.1"/>
    <property type="molecule type" value="Genomic_DNA"/>
</dbReference>
<proteinExistence type="predicted"/>
<keyword evidence="1" id="KW-0812">Transmembrane</keyword>
<organism evidence="2 3">
    <name type="scientific">Rhizobium wenxiniae</name>
    <dbReference type="NCBI Taxonomy" id="1737357"/>
    <lineage>
        <taxon>Bacteria</taxon>
        <taxon>Pseudomonadati</taxon>
        <taxon>Pseudomonadota</taxon>
        <taxon>Alphaproteobacteria</taxon>
        <taxon>Hyphomicrobiales</taxon>
        <taxon>Rhizobiaceae</taxon>
        <taxon>Rhizobium/Agrobacterium group</taxon>
        <taxon>Rhizobium</taxon>
    </lineage>
</organism>
<accession>A0A7W9Y4K8</accession>